<dbReference type="VEuPathDB" id="TriTrypDB:TcBrA4_0113100"/>
<dbReference type="VEuPathDB" id="TriTrypDB:TcCL_NonESM11976"/>
<dbReference type="VEuPathDB" id="TriTrypDB:Tc_MARK_9012"/>
<dbReference type="VEuPathDB" id="TriTrypDB:TcCLB.506321.320"/>
<reference evidence="2 3" key="1">
    <citation type="journal article" date="2018" name="Microb. Genom.">
        <title>Expanding an expanded genome: long-read sequencing of Trypanosoma cruzi.</title>
        <authorList>
            <person name="Berna L."/>
            <person name="Rodriguez M."/>
            <person name="Chiribao M.L."/>
            <person name="Parodi-Talice A."/>
            <person name="Pita S."/>
            <person name="Rijo G."/>
            <person name="Alvarez-Valin F."/>
            <person name="Robello C."/>
        </authorList>
    </citation>
    <scope>NUCLEOTIDE SEQUENCE [LARGE SCALE GENOMIC DNA]</scope>
    <source>
        <strain evidence="2 3">Dm28c</strain>
    </source>
</reference>
<accession>A0A2V2UZP2</accession>
<protein>
    <submittedName>
        <fullName evidence="2">Putative suppressive immunomodulating factor</fullName>
    </submittedName>
</protein>
<dbReference type="VEuPathDB" id="TriTrypDB:TCDM_07490"/>
<evidence type="ECO:0000313" key="3">
    <source>
        <dbReference type="Proteomes" id="UP000246121"/>
    </source>
</evidence>
<dbReference type="SUPFAM" id="SSF50978">
    <property type="entry name" value="WD40 repeat-like"/>
    <property type="match status" value="1"/>
</dbReference>
<dbReference type="Gene3D" id="2.130.10.10">
    <property type="entry name" value="YVTN repeat-like/Quinoprotein amine dehydrogenase"/>
    <property type="match status" value="1"/>
</dbReference>
<proteinExistence type="predicted"/>
<dbReference type="VEuPathDB" id="TriTrypDB:BCY84_01850"/>
<sequence>MSSAVTLRELDTLERADQPLLERFERCRHEVVLVSASSILHDCIAVTTKGGFVELINIDTGAFRLFLSHLGDTPLESLLRCFSLVPSLYAARGRHHLLYSLAYSNELLLADMEQGTVEVLARFHSRPSVVFCDGDYMVCGEGCGQVTLWRAPCEASGAKLFWRRPVFSDTVLCISVQRDYVFCSSADYHFYVLTLESGEVVAALPHEPSPAVAIQSAANSQVSHTLTVLCLPGVLSVYSPPPTQEDVSAATTIANSTWICTALLRLDVQISCASCCAGLMALGTASGVVLLASMTTTNGEAVERVRFDVGFSVIGIQIFKNGELVVVTSAGDVWKWAIEDLLPREADMMEGQEEEEEEEEVENLFVPQPHMRPPDTRWVKTTTTAEAEAGAAGKATSGDRVRMSDEEEIVVEVGDEASSTSSALWSESCHPVQLEKSTAGLGNPTGDGITEGNGVPLLRSISHSERTIHVNPIHISSSTKSTDTATAAVVVAHDDTATEDHVIAVRGVDKSASVAVISVNTDEEKDEVNHSVDDDHDDEYSEHSFQPSSISIVAGTIGAADAARSVILAPLQIEPNMNSHSVPHVAAATPTTITPTTTNTSPFNADPSAHRVGTQLHQEDGVVVTVQKAKDAPFPPVSTSSACSRALKCLLRGTELGPPAVINGLRAGKRMDPRKARHIVENSCTDAAALPEPESQSSRILVDHRQALEEAKFDYAEYTKAHLLKAESLKYRYPVKLPVHGLHTHLFAAAVPRLQDRPNGNMESAEDGDKRKKRRKQQLQQKQQQPIIDDLMNATFQNFTRRKDAALEEERLRSGPDIQQHFCDSLLFGPVDPSGTVLFEETRVQLAVPKMLFLPMPLPPTPSVF</sequence>
<comment type="caution">
    <text evidence="2">The sequence shown here is derived from an EMBL/GenBank/DDBJ whole genome shotgun (WGS) entry which is preliminary data.</text>
</comment>
<dbReference type="InterPro" id="IPR036322">
    <property type="entry name" value="WD40_repeat_dom_sf"/>
</dbReference>
<feature type="region of interest" description="Disordered" evidence="1">
    <location>
        <begin position="350"/>
        <end position="376"/>
    </location>
</feature>
<dbReference type="VEuPathDB" id="TriTrypDB:C4B63_59g119"/>
<dbReference type="VEuPathDB" id="TriTrypDB:TcG_07069"/>
<dbReference type="VEuPathDB" id="TriTrypDB:TCSYLVIO_010788"/>
<feature type="compositionally biased region" description="Acidic residues" evidence="1">
    <location>
        <begin position="350"/>
        <end position="362"/>
    </location>
</feature>
<dbReference type="EMBL" id="PRFA01000059">
    <property type="protein sequence ID" value="PWU89484.1"/>
    <property type="molecule type" value="Genomic_DNA"/>
</dbReference>
<dbReference type="VEuPathDB" id="TriTrypDB:C3747_187g9"/>
<dbReference type="VEuPathDB" id="TriTrypDB:TcYC6_0065260"/>
<dbReference type="VEuPathDB" id="TriTrypDB:ECC02_007806"/>
<dbReference type="Proteomes" id="UP000246121">
    <property type="component" value="Unassembled WGS sequence"/>
</dbReference>
<dbReference type="InterPro" id="IPR015943">
    <property type="entry name" value="WD40/YVTN_repeat-like_dom_sf"/>
</dbReference>
<name>A0A2V2UZP2_TRYCR</name>
<gene>
    <name evidence="2" type="ORF">C4B63_59g119</name>
</gene>
<dbReference type="VEuPathDB" id="TriTrypDB:TcCLB.503777.10"/>
<organism evidence="2 3">
    <name type="scientific">Trypanosoma cruzi</name>
    <dbReference type="NCBI Taxonomy" id="5693"/>
    <lineage>
        <taxon>Eukaryota</taxon>
        <taxon>Discoba</taxon>
        <taxon>Euglenozoa</taxon>
        <taxon>Kinetoplastea</taxon>
        <taxon>Metakinetoplastina</taxon>
        <taxon>Trypanosomatida</taxon>
        <taxon>Trypanosomatidae</taxon>
        <taxon>Trypanosoma</taxon>
        <taxon>Schizotrypanum</taxon>
    </lineage>
</organism>
<feature type="region of interest" description="Disordered" evidence="1">
    <location>
        <begin position="520"/>
        <end position="541"/>
    </location>
</feature>
<dbReference type="AlphaFoldDB" id="A0A2V2UZP2"/>
<evidence type="ECO:0000256" key="1">
    <source>
        <dbReference type="SAM" id="MobiDB-lite"/>
    </source>
</evidence>
<feature type="region of interest" description="Disordered" evidence="1">
    <location>
        <begin position="752"/>
        <end position="786"/>
    </location>
</feature>
<evidence type="ECO:0000313" key="2">
    <source>
        <dbReference type="EMBL" id="PWU89484.1"/>
    </source>
</evidence>